<feature type="signal peptide" evidence="2">
    <location>
        <begin position="1"/>
        <end position="27"/>
    </location>
</feature>
<feature type="domain" description="BD-FAE-like" evidence="3">
    <location>
        <begin position="178"/>
        <end position="266"/>
    </location>
</feature>
<dbReference type="EMBL" id="JSCE01000120">
    <property type="protein sequence ID" value="KHM52250.1"/>
    <property type="molecule type" value="Genomic_DNA"/>
</dbReference>
<evidence type="ECO:0000256" key="2">
    <source>
        <dbReference type="SAM" id="SignalP"/>
    </source>
</evidence>
<dbReference type="InterPro" id="IPR029058">
    <property type="entry name" value="AB_hydrolase_fold"/>
</dbReference>
<dbReference type="InterPro" id="IPR049492">
    <property type="entry name" value="BD-FAE-like_dom"/>
</dbReference>
<name>A0A0B2JVB8_9FIRM</name>
<keyword evidence="4" id="KW-0378">Hydrolase</keyword>
<dbReference type="InterPro" id="IPR048124">
    <property type="entry name" value="Tannase_B"/>
</dbReference>
<dbReference type="Proteomes" id="UP000030993">
    <property type="component" value="Unassembled WGS sequence"/>
</dbReference>
<dbReference type="AlphaFoldDB" id="A0A0B2JVB8"/>
<feature type="region of interest" description="Disordered" evidence="1">
    <location>
        <begin position="293"/>
        <end position="314"/>
    </location>
</feature>
<evidence type="ECO:0000259" key="3">
    <source>
        <dbReference type="Pfam" id="PF20434"/>
    </source>
</evidence>
<evidence type="ECO:0000256" key="1">
    <source>
        <dbReference type="SAM" id="MobiDB-lite"/>
    </source>
</evidence>
<evidence type="ECO:0000313" key="5">
    <source>
        <dbReference type="Proteomes" id="UP000030993"/>
    </source>
</evidence>
<keyword evidence="5" id="KW-1185">Reference proteome</keyword>
<feature type="chain" id="PRO_5002071401" evidence="2">
    <location>
        <begin position="28"/>
        <end position="545"/>
    </location>
</feature>
<comment type="caution">
    <text evidence="4">The sequence shown here is derived from an EMBL/GenBank/DDBJ whole genome shotgun (WGS) entry which is preliminary data.</text>
</comment>
<dbReference type="GO" id="GO:0016787">
    <property type="term" value="F:hydrolase activity"/>
    <property type="evidence" value="ECO:0007669"/>
    <property type="project" value="UniProtKB-KW"/>
</dbReference>
<reference evidence="4 5" key="1">
    <citation type="journal article" date="2013" name="PLoS ONE">
        <title>Identification and characterization of three novel lipases belonging to families II and V from Anaerovibrio lipolyticus 5ST.</title>
        <authorList>
            <person name="Prive F."/>
            <person name="Kaderbhai N.N."/>
            <person name="Girdwood S."/>
            <person name="Worgan H.J."/>
            <person name="Pinloche E."/>
            <person name="Scollan N.D."/>
            <person name="Huws S.A."/>
            <person name="Newbold C.J."/>
        </authorList>
    </citation>
    <scope>NUCLEOTIDE SEQUENCE [LARGE SCALE GENOMIC DNA]</scope>
    <source>
        <strain evidence="4 5">5S</strain>
    </source>
</reference>
<accession>A0A0B2JVB8</accession>
<dbReference type="RefSeq" id="WP_039207528.1">
    <property type="nucleotide sequence ID" value="NZ_JSCE01000120.1"/>
</dbReference>
<protein>
    <submittedName>
        <fullName evidence="4">Alpha/beta hydrolase</fullName>
    </submittedName>
</protein>
<dbReference type="Gene3D" id="3.40.50.1820">
    <property type="entry name" value="alpha/beta hydrolase"/>
    <property type="match status" value="1"/>
</dbReference>
<organism evidence="4 5">
    <name type="scientific">Anaerovibrio lipolyticus</name>
    <dbReference type="NCBI Taxonomy" id="82374"/>
    <lineage>
        <taxon>Bacteria</taxon>
        <taxon>Bacillati</taxon>
        <taxon>Bacillota</taxon>
        <taxon>Negativicutes</taxon>
        <taxon>Selenomonadales</taxon>
        <taxon>Selenomonadaceae</taxon>
        <taxon>Anaerovibrio</taxon>
    </lineage>
</organism>
<dbReference type="NCBIfam" id="NF041556">
    <property type="entry name" value="tannase_B"/>
    <property type="match status" value="1"/>
</dbReference>
<proteinExistence type="predicted"/>
<evidence type="ECO:0000313" key="4">
    <source>
        <dbReference type="EMBL" id="KHM52250.1"/>
    </source>
</evidence>
<sequence>MNLKNYVLITVLTSSLAISSGNPATLAAEAAIADKVPEITAVTAQTPAYYSLDFDASKNYTEEALSVNGTEVKFRAYRHVVYVANPQNAESQYMNIFIPAAYFEGAKINGYTKETAPIFMPNGVGGYMPGKAGEPLEKDNMAGGGANSSLIALSRGYVVAAPAIRGRNTIGEDGKTYVGKAPALIVDYKAAVRYLRYNKKNLPAGDTEKIISNGTSAGGALSALLGATGNAKEYNPYLAEIGAAEARDDIFASSDYCPITNLENADMAYEWMFNGVNSYYTAMWQLQDLESRGQNVPGSKQRPAGPPPKAIDADAANNPVASQQEVQMTSDEIAISKVLKEAFPAYVNSLKLKDENGQRLTLKKDGTGTFRDYIAGKYKESAQAALNNGTDVSSASWIKVENGKVTAVDLSAYPAAATRMKAAPAFDKLDLSSAENDEFGDIYNTPKHFSNISKHYEQKTGDMANSEVIKMMNPMNFIGKADTAKHFRIRHGALDRDTSLAIPALLALKLQNNGVDVNFSVPWGRGHSGDYDLPELFDWIDSICK</sequence>
<keyword evidence="2" id="KW-0732">Signal</keyword>
<gene>
    <name evidence="4" type="ORF">NZ47_05810</name>
</gene>
<dbReference type="STRING" id="82374.NZ47_05810"/>
<dbReference type="Pfam" id="PF20434">
    <property type="entry name" value="BD-FAE"/>
    <property type="match status" value="1"/>
</dbReference>
<dbReference type="SUPFAM" id="SSF53474">
    <property type="entry name" value="alpha/beta-Hydrolases"/>
    <property type="match status" value="1"/>
</dbReference>